<accession>A0A518BF21</accession>
<evidence type="ECO:0000313" key="1">
    <source>
        <dbReference type="EMBL" id="QDU65588.1"/>
    </source>
</evidence>
<dbReference type="RefSeq" id="WP_419192073.1">
    <property type="nucleotide sequence ID" value="NZ_CP036287.1"/>
</dbReference>
<dbReference type="InterPro" id="IPR008551">
    <property type="entry name" value="TANGO2"/>
</dbReference>
<name>A0A518BF21_9BACT</name>
<organism evidence="1 2">
    <name type="scientific">Engelhardtia mirabilis</name>
    <dbReference type="NCBI Taxonomy" id="2528011"/>
    <lineage>
        <taxon>Bacteria</taxon>
        <taxon>Pseudomonadati</taxon>
        <taxon>Planctomycetota</taxon>
        <taxon>Planctomycetia</taxon>
        <taxon>Planctomycetia incertae sedis</taxon>
        <taxon>Engelhardtia</taxon>
    </lineage>
</organism>
<dbReference type="Gene3D" id="3.60.60.10">
    <property type="entry name" value="Penicillin V Acylase, Chain A"/>
    <property type="match status" value="1"/>
</dbReference>
<gene>
    <name evidence="1" type="ORF">Pla133_06530</name>
</gene>
<dbReference type="KEGG" id="pbap:Pla133_06530"/>
<sequence length="243" mass="26298">MCTVTWVGSVGGFELFTNRDELRTRPPAHPPRLQHTPSGLRFLAPVDEQGGGTWIAANECGVALCLLNHYQAAPLPAGIQPRSRGLVVQDLIDASSLDEAFDALQAMDLSAVRGFRLIGLEPGGDPRLGAWDTRSLELLAGDAVRAPLISSGFDYPGVERARQRTFEELQSELGGVSPRMLEQFHASERPEPGPYAVSMTRDDAWTVSHTRVVVSADAVQMHYHSGRPSAGGPIVSEQLPLRP</sequence>
<dbReference type="EMBL" id="CP036287">
    <property type="protein sequence ID" value="QDU65588.1"/>
    <property type="molecule type" value="Genomic_DNA"/>
</dbReference>
<dbReference type="Pfam" id="PF05742">
    <property type="entry name" value="TANGO2"/>
    <property type="match status" value="1"/>
</dbReference>
<proteinExistence type="predicted"/>
<keyword evidence="2" id="KW-1185">Reference proteome</keyword>
<reference evidence="1 2" key="1">
    <citation type="submission" date="2019-02" db="EMBL/GenBank/DDBJ databases">
        <title>Deep-cultivation of Planctomycetes and their phenomic and genomic characterization uncovers novel biology.</title>
        <authorList>
            <person name="Wiegand S."/>
            <person name="Jogler M."/>
            <person name="Boedeker C."/>
            <person name="Pinto D."/>
            <person name="Vollmers J."/>
            <person name="Rivas-Marin E."/>
            <person name="Kohn T."/>
            <person name="Peeters S.H."/>
            <person name="Heuer A."/>
            <person name="Rast P."/>
            <person name="Oberbeckmann S."/>
            <person name="Bunk B."/>
            <person name="Jeske O."/>
            <person name="Meyerdierks A."/>
            <person name="Storesund J.E."/>
            <person name="Kallscheuer N."/>
            <person name="Luecker S."/>
            <person name="Lage O.M."/>
            <person name="Pohl T."/>
            <person name="Merkel B.J."/>
            <person name="Hornburger P."/>
            <person name="Mueller R.-W."/>
            <person name="Bruemmer F."/>
            <person name="Labrenz M."/>
            <person name="Spormann A.M."/>
            <person name="Op den Camp H."/>
            <person name="Overmann J."/>
            <person name="Amann R."/>
            <person name="Jetten M.S.M."/>
            <person name="Mascher T."/>
            <person name="Medema M.H."/>
            <person name="Devos D.P."/>
            <person name="Kaster A.-K."/>
            <person name="Ovreas L."/>
            <person name="Rohde M."/>
            <person name="Galperin M.Y."/>
            <person name="Jogler C."/>
        </authorList>
    </citation>
    <scope>NUCLEOTIDE SEQUENCE [LARGE SCALE GENOMIC DNA]</scope>
    <source>
        <strain evidence="1 2">Pla133</strain>
    </source>
</reference>
<evidence type="ECO:0008006" key="3">
    <source>
        <dbReference type="Google" id="ProtNLM"/>
    </source>
</evidence>
<protein>
    <recommendedName>
        <fullName evidence="3">NRDE family protein</fullName>
    </recommendedName>
</protein>
<dbReference type="AlphaFoldDB" id="A0A518BF21"/>
<evidence type="ECO:0000313" key="2">
    <source>
        <dbReference type="Proteomes" id="UP000316921"/>
    </source>
</evidence>
<dbReference type="Proteomes" id="UP000316921">
    <property type="component" value="Chromosome"/>
</dbReference>